<keyword evidence="1" id="KW-0732">Signal</keyword>
<comment type="caution">
    <text evidence="2">The sequence shown here is derived from an EMBL/GenBank/DDBJ whole genome shotgun (WGS) entry which is preliminary data.</text>
</comment>
<dbReference type="OrthoDB" id="3470164at2"/>
<organism evidence="2 3">
    <name type="scientific">Amycolatopsis suaedae</name>
    <dbReference type="NCBI Taxonomy" id="2510978"/>
    <lineage>
        <taxon>Bacteria</taxon>
        <taxon>Bacillati</taxon>
        <taxon>Actinomycetota</taxon>
        <taxon>Actinomycetes</taxon>
        <taxon>Pseudonocardiales</taxon>
        <taxon>Pseudonocardiaceae</taxon>
        <taxon>Amycolatopsis</taxon>
    </lineage>
</organism>
<feature type="signal peptide" evidence="1">
    <location>
        <begin position="1"/>
        <end position="24"/>
    </location>
</feature>
<proteinExistence type="predicted"/>
<sequence length="245" mass="24004">MTRVLIAGAVLTAGMFATAGAAGAAPVPADADAARSAAAAPSTVHALAGFLGDLRVREGAPAAATAVTVGETVLPVYTLSAEFVAGAAGAEPGRLAYLAVPAVAGDGRTATVQVVRDGGGWTVGNLASGDEEFRLAGKLPGGAVLLHEPQVDAWYATESGRLTVLDPGGSGRAAGDVVTVADYQRAVGERYGDKQAGSGYAADGKAGGYGPSSEEDSPVLPLALGGLGLVAAGVAGLRLRRAVRG</sequence>
<dbReference type="AlphaFoldDB" id="A0A4Q7J2D8"/>
<reference evidence="2 3" key="1">
    <citation type="submission" date="2019-02" db="EMBL/GenBank/DDBJ databases">
        <title>Draft genome sequence of Amycolatopsis sp. 8-3EHSu isolated from roots of Suaeda maritima.</title>
        <authorList>
            <person name="Duangmal K."/>
            <person name="Chantavorakit T."/>
        </authorList>
    </citation>
    <scope>NUCLEOTIDE SEQUENCE [LARGE SCALE GENOMIC DNA]</scope>
    <source>
        <strain evidence="2 3">8-3EHSu</strain>
    </source>
</reference>
<evidence type="ECO:0000256" key="1">
    <source>
        <dbReference type="SAM" id="SignalP"/>
    </source>
</evidence>
<protein>
    <submittedName>
        <fullName evidence="2">Uncharacterized protein</fullName>
    </submittedName>
</protein>
<gene>
    <name evidence="2" type="ORF">EWH70_26135</name>
</gene>
<dbReference type="Proteomes" id="UP000292003">
    <property type="component" value="Unassembled WGS sequence"/>
</dbReference>
<evidence type="ECO:0000313" key="3">
    <source>
        <dbReference type="Proteomes" id="UP000292003"/>
    </source>
</evidence>
<dbReference type="EMBL" id="SFCC01000014">
    <property type="protein sequence ID" value="RZQ61057.1"/>
    <property type="molecule type" value="Genomic_DNA"/>
</dbReference>
<evidence type="ECO:0000313" key="2">
    <source>
        <dbReference type="EMBL" id="RZQ61057.1"/>
    </source>
</evidence>
<name>A0A4Q7J2D8_9PSEU</name>
<accession>A0A4Q7J2D8</accession>
<keyword evidence="3" id="KW-1185">Reference proteome</keyword>
<feature type="chain" id="PRO_5020563596" evidence="1">
    <location>
        <begin position="25"/>
        <end position="245"/>
    </location>
</feature>